<evidence type="ECO:0000313" key="2">
    <source>
        <dbReference type="EMBL" id="MDF1612268.1"/>
    </source>
</evidence>
<feature type="signal peptide" evidence="1">
    <location>
        <begin position="1"/>
        <end position="27"/>
    </location>
</feature>
<name>A0AAE3TCC1_9BACT</name>
<keyword evidence="3" id="KW-1185">Reference proteome</keyword>
<dbReference type="EMBL" id="JARGDL010000011">
    <property type="protein sequence ID" value="MDF1612268.1"/>
    <property type="molecule type" value="Genomic_DNA"/>
</dbReference>
<dbReference type="AlphaFoldDB" id="A0AAE3TCC1"/>
<gene>
    <name evidence="2" type="ORF">P0M35_08910</name>
</gene>
<dbReference type="Proteomes" id="UP001221302">
    <property type="component" value="Unassembled WGS sequence"/>
</dbReference>
<reference evidence="2" key="1">
    <citation type="submission" date="2023-03" db="EMBL/GenBank/DDBJ databases">
        <title>Stygiobacter electus gen. nov., sp. nov., facultatively anaerobic thermotolerant bacterium of the class Ignavibacteria from a well of Yessentuki mineral water deposit.</title>
        <authorList>
            <person name="Podosokorskaya O.A."/>
            <person name="Elcheninov A.G."/>
            <person name="Petrova N.F."/>
            <person name="Zavarzina D.G."/>
            <person name="Kublanov I.V."/>
            <person name="Merkel A.Y."/>
        </authorList>
    </citation>
    <scope>NUCLEOTIDE SEQUENCE</scope>
    <source>
        <strain evidence="2">09-Me</strain>
    </source>
</reference>
<accession>A0AAE3TCC1</accession>
<comment type="caution">
    <text evidence="2">The sequence shown here is derived from an EMBL/GenBank/DDBJ whole genome shotgun (WGS) entry which is preliminary data.</text>
</comment>
<evidence type="ECO:0000256" key="1">
    <source>
        <dbReference type="SAM" id="SignalP"/>
    </source>
</evidence>
<protein>
    <recommendedName>
        <fullName evidence="4">Outer membrane protein beta-barrel domain-containing protein</fullName>
    </recommendedName>
</protein>
<dbReference type="RefSeq" id="WP_321536038.1">
    <property type="nucleotide sequence ID" value="NZ_JARGDL010000011.1"/>
</dbReference>
<organism evidence="2 3">
    <name type="scientific">Stygiobacter electus</name>
    <dbReference type="NCBI Taxonomy" id="3032292"/>
    <lineage>
        <taxon>Bacteria</taxon>
        <taxon>Pseudomonadati</taxon>
        <taxon>Ignavibacteriota</taxon>
        <taxon>Ignavibacteria</taxon>
        <taxon>Ignavibacteriales</taxon>
        <taxon>Melioribacteraceae</taxon>
        <taxon>Stygiobacter</taxon>
    </lineage>
</organism>
<evidence type="ECO:0008006" key="4">
    <source>
        <dbReference type="Google" id="ProtNLM"/>
    </source>
</evidence>
<feature type="chain" id="PRO_5042028737" description="Outer membrane protein beta-barrel domain-containing protein" evidence="1">
    <location>
        <begin position="28"/>
        <end position="267"/>
    </location>
</feature>
<keyword evidence="1" id="KW-0732">Signal</keyword>
<sequence>MMIIKSRKRALACFLFLLLLTNFKITAQDGWYFTSSVQVNGGKYVFDSYNNLFSIYSNLRYQNGNIGITVSLPLIMSGNGSTSQTGGMMFQSDNSGTKATAMNNGLNIGIGDLYSYLDYKIISDYESGIDLFVNTQVKVPTAVTSMNIGTGKYDFGGSITLRKSLESFVGFVDLGYLNIGDPDSVIYKNPFTYGIGLGKFFNYGEYSLLLYYTGYTKIIEEYDAPKQLSLGMNYRASETIILTLISSKGFGNTSPDFTLSGGVRIKI</sequence>
<evidence type="ECO:0000313" key="3">
    <source>
        <dbReference type="Proteomes" id="UP001221302"/>
    </source>
</evidence>
<proteinExistence type="predicted"/>